<dbReference type="RefSeq" id="WP_195811204.1">
    <property type="nucleotide sequence ID" value="NZ_CP064795.1"/>
</dbReference>
<protein>
    <submittedName>
        <fullName evidence="1">ROK family transcriptional regulator</fullName>
    </submittedName>
</protein>
<dbReference type="SUPFAM" id="SSF46785">
    <property type="entry name" value="Winged helix' DNA-binding domain"/>
    <property type="match status" value="1"/>
</dbReference>
<gene>
    <name evidence="1" type="ORF">IT774_02595</name>
</gene>
<dbReference type="SUPFAM" id="SSF53067">
    <property type="entry name" value="Actin-like ATPase domain"/>
    <property type="match status" value="1"/>
</dbReference>
<name>A0A7S9HDN9_9ALTE</name>
<evidence type="ECO:0000313" key="2">
    <source>
        <dbReference type="Proteomes" id="UP000595095"/>
    </source>
</evidence>
<dbReference type="Gene3D" id="1.10.10.10">
    <property type="entry name" value="Winged helix-like DNA-binding domain superfamily/Winged helix DNA-binding domain"/>
    <property type="match status" value="1"/>
</dbReference>
<dbReference type="Proteomes" id="UP000595095">
    <property type="component" value="Chromosome"/>
</dbReference>
<dbReference type="PANTHER" id="PTHR18964:SF169">
    <property type="entry name" value="N-ACETYLMANNOSAMINE KINASE"/>
    <property type="match status" value="1"/>
</dbReference>
<dbReference type="GO" id="GO:0019262">
    <property type="term" value="P:N-acetylneuraminate catabolic process"/>
    <property type="evidence" value="ECO:0007669"/>
    <property type="project" value="TreeGrafter"/>
</dbReference>
<dbReference type="KEGG" id="smaa:IT774_02595"/>
<dbReference type="Gene3D" id="3.30.420.40">
    <property type="match status" value="2"/>
</dbReference>
<organism evidence="1 2">
    <name type="scientific">Salinimonas marina</name>
    <dbReference type="NCBI Taxonomy" id="2785918"/>
    <lineage>
        <taxon>Bacteria</taxon>
        <taxon>Pseudomonadati</taxon>
        <taxon>Pseudomonadota</taxon>
        <taxon>Gammaproteobacteria</taxon>
        <taxon>Alteromonadales</taxon>
        <taxon>Alteromonadaceae</taxon>
        <taxon>Alteromonas/Salinimonas group</taxon>
        <taxon>Salinimonas</taxon>
    </lineage>
</organism>
<dbReference type="GO" id="GO:0009384">
    <property type="term" value="F:N-acylmannosamine kinase activity"/>
    <property type="evidence" value="ECO:0007669"/>
    <property type="project" value="TreeGrafter"/>
</dbReference>
<dbReference type="InterPro" id="IPR043129">
    <property type="entry name" value="ATPase_NBD"/>
</dbReference>
<dbReference type="PANTHER" id="PTHR18964">
    <property type="entry name" value="ROK (REPRESSOR, ORF, KINASE) FAMILY"/>
    <property type="match status" value="1"/>
</dbReference>
<sequence>MSEPEVYTNNKLSACSSFCEQLPLSANARRALTLLRSGHAMPKADIARSLGISAQAVTKMFTQLEALELIKRGTPDKGRVGQPTVPFMLNPRGAFSLGLKVGRRSFVLSLMDLSGVVIDGYQQSFDSPETDELEQFVSTHLPLLYRQLSQKERTRVVGLGVAMPFEIWNWPAYTRAPAVPLEYWQHYDIIGALQRLSGLPVQLCNDDTAACEAELLWGNYPEPASFVYVYIGSFAGGGIVHHGQVLYGAHHNAGALGSLSVPDQAGDPAQLLTQASLYSLEQGLDTQQWAALWDGDTYWPGLAETLNPWLQQAAKALAYAGLNCQAVLDTQYLIIEGNLPEWVKAQLVAATNEQLRHQDWRGLHAIEARPGFVGGNAQVLGSANLPLASRLFLHTPGQ</sequence>
<dbReference type="AlphaFoldDB" id="A0A7S9HDN9"/>
<evidence type="ECO:0000313" key="1">
    <source>
        <dbReference type="EMBL" id="QPG06127.1"/>
    </source>
</evidence>
<keyword evidence="2" id="KW-1185">Reference proteome</keyword>
<reference evidence="1 2" key="1">
    <citation type="submission" date="2020-11" db="EMBL/GenBank/DDBJ databases">
        <title>Complete genome sequence for Salinimonas sp. strain G2-b.</title>
        <authorList>
            <person name="Park S.-J."/>
        </authorList>
    </citation>
    <scope>NUCLEOTIDE SEQUENCE [LARGE SCALE GENOMIC DNA]</scope>
    <source>
        <strain evidence="1 2">G2-b</strain>
    </source>
</reference>
<dbReference type="InterPro" id="IPR036390">
    <property type="entry name" value="WH_DNA-bd_sf"/>
</dbReference>
<dbReference type="InterPro" id="IPR000600">
    <property type="entry name" value="ROK"/>
</dbReference>
<dbReference type="EMBL" id="CP064795">
    <property type="protein sequence ID" value="QPG06127.1"/>
    <property type="molecule type" value="Genomic_DNA"/>
</dbReference>
<proteinExistence type="predicted"/>
<accession>A0A7S9HDN9</accession>
<dbReference type="CDD" id="cd23763">
    <property type="entry name" value="ASKHA_ATPase_ROK"/>
    <property type="match status" value="1"/>
</dbReference>
<dbReference type="Pfam" id="PF00480">
    <property type="entry name" value="ROK"/>
    <property type="match status" value="1"/>
</dbReference>
<dbReference type="InterPro" id="IPR036388">
    <property type="entry name" value="WH-like_DNA-bd_sf"/>
</dbReference>